<evidence type="ECO:0000313" key="3">
    <source>
        <dbReference type="Proteomes" id="UP001233271"/>
    </source>
</evidence>
<feature type="region of interest" description="Disordered" evidence="1">
    <location>
        <begin position="118"/>
        <end position="154"/>
    </location>
</feature>
<feature type="region of interest" description="Disordered" evidence="1">
    <location>
        <begin position="1"/>
        <end position="22"/>
    </location>
</feature>
<keyword evidence="3" id="KW-1185">Reference proteome</keyword>
<dbReference type="KEGG" id="ccac:CcaHIS019_0603030"/>
<sequence length="321" mass="35206">MSTHLLPHSPQPSPAKKLRPCLSPTRRAEDLVLFRPVSAMSDSSTCTVDSNGEWVERKSKSVRFIDSEDGSSVTEYFDTYAIDEYDRTPLAPPSEQERACTMPSRGSRCLSFVGLHEEDADDDDTTDEEEVLRALPRSPFATPEDSESECEEGGDWDECFERRRMMFARMCPLDGDAHPQFEGYRSLSATLVNLLQSIQASESSDEDDASATPRSSFHEGDDDATASEGDDEFEARDLPFLLFSRLRESSTDSDVGTPSLISSADSDTECSGLMSPRGSGVEFLPSIPLLPGNDHAPSAGKGVSTVRYNVGPNEHARSIEL</sequence>
<feature type="region of interest" description="Disordered" evidence="1">
    <location>
        <begin position="292"/>
        <end position="321"/>
    </location>
</feature>
<proteinExistence type="predicted"/>
<feature type="compositionally biased region" description="Acidic residues" evidence="1">
    <location>
        <begin position="118"/>
        <end position="130"/>
    </location>
</feature>
<dbReference type="EMBL" id="AP028217">
    <property type="protein sequence ID" value="BEI93844.1"/>
    <property type="molecule type" value="Genomic_DNA"/>
</dbReference>
<dbReference type="GeneID" id="85497714"/>
<feature type="region of interest" description="Disordered" evidence="1">
    <location>
        <begin position="250"/>
        <end position="277"/>
    </location>
</feature>
<feature type="region of interest" description="Disordered" evidence="1">
    <location>
        <begin position="200"/>
        <end position="231"/>
    </location>
</feature>
<gene>
    <name evidence="2" type="ORF">CcaverHIS019_0603030</name>
</gene>
<feature type="compositionally biased region" description="Polar residues" evidence="1">
    <location>
        <begin position="252"/>
        <end position="265"/>
    </location>
</feature>
<feature type="compositionally biased region" description="Acidic residues" evidence="1">
    <location>
        <begin position="144"/>
        <end position="154"/>
    </location>
</feature>
<evidence type="ECO:0000313" key="2">
    <source>
        <dbReference type="EMBL" id="BEI93844.1"/>
    </source>
</evidence>
<reference evidence="2" key="1">
    <citation type="journal article" date="2023" name="BMC Genomics">
        <title>Chromosome-level genome assemblies of Cutaneotrichosporon spp. (Trichosporonales, Basidiomycota) reveal imbalanced evolution between nucleotide sequences and chromosome synteny.</title>
        <authorList>
            <person name="Kobayashi Y."/>
            <person name="Kayamori A."/>
            <person name="Aoki K."/>
            <person name="Shiwa Y."/>
            <person name="Matsutani M."/>
            <person name="Fujita N."/>
            <person name="Sugita T."/>
            <person name="Iwasaki W."/>
            <person name="Tanaka N."/>
            <person name="Takashima M."/>
        </authorList>
    </citation>
    <scope>NUCLEOTIDE SEQUENCE</scope>
    <source>
        <strain evidence="2">HIS019</strain>
    </source>
</reference>
<evidence type="ECO:0000256" key="1">
    <source>
        <dbReference type="SAM" id="MobiDB-lite"/>
    </source>
</evidence>
<feature type="compositionally biased region" description="Acidic residues" evidence="1">
    <location>
        <begin position="220"/>
        <end position="231"/>
    </location>
</feature>
<dbReference type="Proteomes" id="UP001233271">
    <property type="component" value="Chromosome 6"/>
</dbReference>
<protein>
    <submittedName>
        <fullName evidence="2">Uncharacterized protein</fullName>
    </submittedName>
</protein>
<dbReference type="AlphaFoldDB" id="A0AA48L8A7"/>
<organism evidence="2 3">
    <name type="scientific">Cutaneotrichosporon cavernicola</name>
    <dbReference type="NCBI Taxonomy" id="279322"/>
    <lineage>
        <taxon>Eukaryota</taxon>
        <taxon>Fungi</taxon>
        <taxon>Dikarya</taxon>
        <taxon>Basidiomycota</taxon>
        <taxon>Agaricomycotina</taxon>
        <taxon>Tremellomycetes</taxon>
        <taxon>Trichosporonales</taxon>
        <taxon>Trichosporonaceae</taxon>
        <taxon>Cutaneotrichosporon</taxon>
    </lineage>
</organism>
<accession>A0AA48L8A7</accession>
<dbReference type="RefSeq" id="XP_060459109.1">
    <property type="nucleotide sequence ID" value="XM_060602746.1"/>
</dbReference>
<name>A0AA48L8A7_9TREE</name>